<evidence type="ECO:0000313" key="3">
    <source>
        <dbReference type="Proteomes" id="UP000076532"/>
    </source>
</evidence>
<reference evidence="2 3" key="1">
    <citation type="journal article" date="2016" name="Mol. Biol. Evol.">
        <title>Comparative Genomics of Early-Diverging Mushroom-Forming Fungi Provides Insights into the Origins of Lignocellulose Decay Capabilities.</title>
        <authorList>
            <person name="Nagy L.G."/>
            <person name="Riley R."/>
            <person name="Tritt A."/>
            <person name="Adam C."/>
            <person name="Daum C."/>
            <person name="Floudas D."/>
            <person name="Sun H."/>
            <person name="Yadav J.S."/>
            <person name="Pangilinan J."/>
            <person name="Larsson K.H."/>
            <person name="Matsuura K."/>
            <person name="Barry K."/>
            <person name="Labutti K."/>
            <person name="Kuo R."/>
            <person name="Ohm R.A."/>
            <person name="Bhattacharya S.S."/>
            <person name="Shirouzu T."/>
            <person name="Yoshinaga Y."/>
            <person name="Martin F.M."/>
            <person name="Grigoriev I.V."/>
            <person name="Hibbett D.S."/>
        </authorList>
    </citation>
    <scope>NUCLEOTIDE SEQUENCE [LARGE SCALE GENOMIC DNA]</scope>
    <source>
        <strain evidence="2 3">CBS 109695</strain>
    </source>
</reference>
<sequence length="51" mass="5968">MRSFPVPPVNIRSLRRASASEVVWRSSREVFMSIRSVMDGAERLCRAWKCR</sequence>
<dbReference type="EMBL" id="KV417529">
    <property type="protein sequence ID" value="KZP24024.1"/>
    <property type="molecule type" value="Genomic_DNA"/>
</dbReference>
<accession>A0A166MI31</accession>
<evidence type="ECO:0000313" key="2">
    <source>
        <dbReference type="EMBL" id="KZP24024.1"/>
    </source>
</evidence>
<gene>
    <name evidence="1" type="ORF">FIBSPDRAFT_857809</name>
    <name evidence="2" type="ORF">FIBSPDRAFT_857814</name>
</gene>
<proteinExistence type="predicted"/>
<evidence type="ECO:0000313" key="1">
    <source>
        <dbReference type="EMBL" id="KZP24018.1"/>
    </source>
</evidence>
<dbReference type="Proteomes" id="UP000076532">
    <property type="component" value="Unassembled WGS sequence"/>
</dbReference>
<keyword evidence="3" id="KW-1185">Reference proteome</keyword>
<name>A0A166MI31_9AGAM</name>
<dbReference type="EMBL" id="KV417529">
    <property type="protein sequence ID" value="KZP24018.1"/>
    <property type="molecule type" value="Genomic_DNA"/>
</dbReference>
<protein>
    <submittedName>
        <fullName evidence="2">Uncharacterized protein</fullName>
    </submittedName>
</protein>
<organism evidence="2 3">
    <name type="scientific">Athelia psychrophila</name>
    <dbReference type="NCBI Taxonomy" id="1759441"/>
    <lineage>
        <taxon>Eukaryota</taxon>
        <taxon>Fungi</taxon>
        <taxon>Dikarya</taxon>
        <taxon>Basidiomycota</taxon>
        <taxon>Agaricomycotina</taxon>
        <taxon>Agaricomycetes</taxon>
        <taxon>Agaricomycetidae</taxon>
        <taxon>Atheliales</taxon>
        <taxon>Atheliaceae</taxon>
        <taxon>Athelia</taxon>
    </lineage>
</organism>
<dbReference type="AlphaFoldDB" id="A0A166MI31"/>